<gene>
    <name evidence="6" type="ORF">GH714_014884</name>
    <name evidence="7" type="ORF">GH714_014981</name>
</gene>
<feature type="compositionally biased region" description="Polar residues" evidence="4">
    <location>
        <begin position="135"/>
        <end position="147"/>
    </location>
</feature>
<dbReference type="Proteomes" id="UP000467840">
    <property type="component" value="Chromosome 9"/>
</dbReference>
<evidence type="ECO:0000256" key="3">
    <source>
        <dbReference type="ARBA" id="ARBA00023136"/>
    </source>
</evidence>
<dbReference type="AlphaFoldDB" id="A0A6A6M2K4"/>
<evidence type="ECO:0000313" key="6">
    <source>
        <dbReference type="EMBL" id="KAF2306171.1"/>
    </source>
</evidence>
<feature type="domain" description="Vacuolar protein 14 C-terminal Fig4-binding" evidence="5">
    <location>
        <begin position="33"/>
        <end position="66"/>
    </location>
</feature>
<dbReference type="Pfam" id="PF11916">
    <property type="entry name" value="Vac14_Fig4_bd"/>
    <property type="match status" value="1"/>
</dbReference>
<comment type="subcellular location">
    <subcellularLocation>
        <location evidence="1">Endomembrane system</location>
    </subcellularLocation>
</comment>
<evidence type="ECO:0000313" key="7">
    <source>
        <dbReference type="EMBL" id="KAF2306179.1"/>
    </source>
</evidence>
<evidence type="ECO:0000313" key="8">
    <source>
        <dbReference type="Proteomes" id="UP000467840"/>
    </source>
</evidence>
<dbReference type="PANTHER" id="PTHR16023:SF0">
    <property type="entry name" value="PROTEIN VAC14 HOMOLOG"/>
    <property type="match status" value="1"/>
</dbReference>
<proteinExistence type="predicted"/>
<dbReference type="GO" id="GO:0010008">
    <property type="term" value="C:endosome membrane"/>
    <property type="evidence" value="ECO:0007669"/>
    <property type="project" value="TreeGrafter"/>
</dbReference>
<organism evidence="7 8">
    <name type="scientific">Hevea brasiliensis</name>
    <name type="common">Para rubber tree</name>
    <name type="synonym">Siphonia brasiliensis</name>
    <dbReference type="NCBI Taxonomy" id="3981"/>
    <lineage>
        <taxon>Eukaryota</taxon>
        <taxon>Viridiplantae</taxon>
        <taxon>Streptophyta</taxon>
        <taxon>Embryophyta</taxon>
        <taxon>Tracheophyta</taxon>
        <taxon>Spermatophyta</taxon>
        <taxon>Magnoliopsida</taxon>
        <taxon>eudicotyledons</taxon>
        <taxon>Gunneridae</taxon>
        <taxon>Pentapetalae</taxon>
        <taxon>rosids</taxon>
        <taxon>fabids</taxon>
        <taxon>Malpighiales</taxon>
        <taxon>Euphorbiaceae</taxon>
        <taxon>Crotonoideae</taxon>
        <taxon>Micrandreae</taxon>
        <taxon>Hevea</taxon>
    </lineage>
</organism>
<dbReference type="EMBL" id="JAAGAX010000008">
    <property type="protein sequence ID" value="KAF2306179.1"/>
    <property type="molecule type" value="Genomic_DNA"/>
</dbReference>
<protein>
    <recommendedName>
        <fullName evidence="5">Vacuolar protein 14 C-terminal Fig4-binding domain-containing protein</fullName>
    </recommendedName>
</protein>
<evidence type="ECO:0000259" key="5">
    <source>
        <dbReference type="Pfam" id="PF11916"/>
    </source>
</evidence>
<dbReference type="PANTHER" id="PTHR16023">
    <property type="entry name" value="TAX1 BINDING PROTEIN-RELATED"/>
    <property type="match status" value="1"/>
</dbReference>
<feature type="region of interest" description="Disordered" evidence="4">
    <location>
        <begin position="90"/>
        <end position="113"/>
    </location>
</feature>
<dbReference type="GO" id="GO:0006661">
    <property type="term" value="P:phosphatidylinositol biosynthetic process"/>
    <property type="evidence" value="ECO:0007669"/>
    <property type="project" value="InterPro"/>
</dbReference>
<dbReference type="InterPro" id="IPR026825">
    <property type="entry name" value="Vac14"/>
</dbReference>
<dbReference type="EMBL" id="JAAGAX010000008">
    <property type="protein sequence ID" value="KAF2306171.1"/>
    <property type="molecule type" value="Genomic_DNA"/>
</dbReference>
<feature type="compositionally biased region" description="Polar residues" evidence="4">
    <location>
        <begin position="168"/>
        <end position="181"/>
    </location>
</feature>
<evidence type="ECO:0000256" key="2">
    <source>
        <dbReference type="ARBA" id="ARBA00022737"/>
    </source>
</evidence>
<name>A0A6A6M2K4_HEVBR</name>
<keyword evidence="8" id="KW-1185">Reference proteome</keyword>
<dbReference type="GO" id="GO:0070772">
    <property type="term" value="C:PAS complex"/>
    <property type="evidence" value="ECO:0007669"/>
    <property type="project" value="InterPro"/>
</dbReference>
<reference evidence="7 8" key="1">
    <citation type="journal article" date="2020" name="Mol. Plant">
        <title>The Chromosome-Based Rubber Tree Genome Provides New Insights into Spurge Genome Evolution and Rubber Biosynthesis.</title>
        <authorList>
            <person name="Liu J."/>
            <person name="Shi C."/>
            <person name="Shi C.C."/>
            <person name="Li W."/>
            <person name="Zhang Q.J."/>
            <person name="Zhang Y."/>
            <person name="Li K."/>
            <person name="Lu H.F."/>
            <person name="Shi C."/>
            <person name="Zhu S.T."/>
            <person name="Xiao Z.Y."/>
            <person name="Nan H."/>
            <person name="Yue Y."/>
            <person name="Zhu X.G."/>
            <person name="Wu Y."/>
            <person name="Hong X.N."/>
            <person name="Fan G.Y."/>
            <person name="Tong Y."/>
            <person name="Zhang D."/>
            <person name="Mao C.L."/>
            <person name="Liu Y.L."/>
            <person name="Hao S.J."/>
            <person name="Liu W.Q."/>
            <person name="Lv M.Q."/>
            <person name="Zhang H.B."/>
            <person name="Liu Y."/>
            <person name="Hu-Tang G.R."/>
            <person name="Wang J.P."/>
            <person name="Wang J.H."/>
            <person name="Sun Y.H."/>
            <person name="Ni S.B."/>
            <person name="Chen W.B."/>
            <person name="Zhang X.C."/>
            <person name="Jiao Y.N."/>
            <person name="Eichler E.E."/>
            <person name="Li G.H."/>
            <person name="Liu X."/>
            <person name="Gao L.Z."/>
        </authorList>
    </citation>
    <scope>NUCLEOTIDE SEQUENCE [LARGE SCALE GENOMIC DNA]</scope>
    <source>
        <strain evidence="8">cv. GT1</strain>
        <tissue evidence="7">Leaf</tissue>
    </source>
</reference>
<keyword evidence="2" id="KW-0677">Repeat</keyword>
<keyword evidence="3" id="KW-0472">Membrane</keyword>
<evidence type="ECO:0000256" key="1">
    <source>
        <dbReference type="ARBA" id="ARBA00004308"/>
    </source>
</evidence>
<comment type="caution">
    <text evidence="7">The sequence shown here is derived from an EMBL/GenBank/DDBJ whole genome shotgun (WGS) entry which is preliminary data.</text>
</comment>
<feature type="region of interest" description="Disordered" evidence="4">
    <location>
        <begin position="125"/>
        <end position="181"/>
    </location>
</feature>
<evidence type="ECO:0000256" key="4">
    <source>
        <dbReference type="SAM" id="MobiDB-lite"/>
    </source>
</evidence>
<sequence length="181" mass="20227">MVPFTYGNYKHLPIGTDIPACKCGDSVTGRGRLQCQILVQLDKLIRLIETPIFAYLRLQLLEPGSYMCGKQIKRTSSDNPYSQFLHHIPSGSQISEDGDVNQEVGNSSLHNGINFGSRLQQFEQMQSQHHMHAKSQAQSRNNSTSLKEAQRPEDPRPQTPAAEMNRPPSRSSRTGPGQLQL</sequence>
<dbReference type="InterPro" id="IPR021841">
    <property type="entry name" value="VAC14_Fig4p-bd"/>
</dbReference>
<accession>A0A6A6M2K4</accession>